<keyword evidence="1" id="KW-0812">Transmembrane</keyword>
<dbReference type="EMBL" id="VYZN01000065">
    <property type="protein sequence ID" value="KAE9524717.1"/>
    <property type="molecule type" value="Genomic_DNA"/>
</dbReference>
<proteinExistence type="predicted"/>
<keyword evidence="1" id="KW-0472">Membrane</keyword>
<name>A0A6G0T488_APHGL</name>
<protein>
    <submittedName>
        <fullName evidence="2">Uncharacterized protein</fullName>
    </submittedName>
</protein>
<evidence type="ECO:0000313" key="2">
    <source>
        <dbReference type="EMBL" id="KAE9524717.1"/>
    </source>
</evidence>
<sequence length="182" mass="21696">MRLSQFSDLTDSMQLIKNTIKNEIHLSIKAMIYDNTIFYFYYVILCMRYRNQSTPKRIIILRSYLFYNISTVFYLRDTHVKIVPFSNRLQGRCIHVDLGVTTAVDASVLCRYMACYILHRCVFFIVLNCFFLFSDDKKEVFGMRKHFLYTIGIAINPLYLPATIIDHWEYNISNYQDLKKKT</sequence>
<dbReference type="Proteomes" id="UP000475862">
    <property type="component" value="Unassembled WGS sequence"/>
</dbReference>
<reference evidence="2 3" key="1">
    <citation type="submission" date="2019-08" db="EMBL/GenBank/DDBJ databases">
        <title>The genome of the soybean aphid Biotype 1, its phylome, world population structure and adaptation to the North American continent.</title>
        <authorList>
            <person name="Giordano R."/>
            <person name="Donthu R.K."/>
            <person name="Hernandez A.G."/>
            <person name="Wright C.L."/>
            <person name="Zimin A.V."/>
        </authorList>
    </citation>
    <scope>NUCLEOTIDE SEQUENCE [LARGE SCALE GENOMIC DNA]</scope>
    <source>
        <tissue evidence="2">Whole aphids</tissue>
    </source>
</reference>
<feature type="transmembrane region" description="Helical" evidence="1">
    <location>
        <begin position="30"/>
        <end position="47"/>
    </location>
</feature>
<feature type="transmembrane region" description="Helical" evidence="1">
    <location>
        <begin position="117"/>
        <end position="134"/>
    </location>
</feature>
<dbReference type="AlphaFoldDB" id="A0A6G0T488"/>
<keyword evidence="1" id="KW-1133">Transmembrane helix</keyword>
<feature type="transmembrane region" description="Helical" evidence="1">
    <location>
        <begin position="146"/>
        <end position="165"/>
    </location>
</feature>
<accession>A0A6G0T488</accession>
<gene>
    <name evidence="2" type="ORF">AGLY_014767</name>
</gene>
<evidence type="ECO:0000256" key="1">
    <source>
        <dbReference type="SAM" id="Phobius"/>
    </source>
</evidence>
<keyword evidence="3" id="KW-1185">Reference proteome</keyword>
<comment type="caution">
    <text evidence="2">The sequence shown here is derived from an EMBL/GenBank/DDBJ whole genome shotgun (WGS) entry which is preliminary data.</text>
</comment>
<organism evidence="2 3">
    <name type="scientific">Aphis glycines</name>
    <name type="common">Soybean aphid</name>
    <dbReference type="NCBI Taxonomy" id="307491"/>
    <lineage>
        <taxon>Eukaryota</taxon>
        <taxon>Metazoa</taxon>
        <taxon>Ecdysozoa</taxon>
        <taxon>Arthropoda</taxon>
        <taxon>Hexapoda</taxon>
        <taxon>Insecta</taxon>
        <taxon>Pterygota</taxon>
        <taxon>Neoptera</taxon>
        <taxon>Paraneoptera</taxon>
        <taxon>Hemiptera</taxon>
        <taxon>Sternorrhyncha</taxon>
        <taxon>Aphidomorpha</taxon>
        <taxon>Aphidoidea</taxon>
        <taxon>Aphididae</taxon>
        <taxon>Aphidini</taxon>
        <taxon>Aphis</taxon>
        <taxon>Aphis</taxon>
    </lineage>
</organism>
<evidence type="ECO:0000313" key="3">
    <source>
        <dbReference type="Proteomes" id="UP000475862"/>
    </source>
</evidence>
<feature type="transmembrane region" description="Helical" evidence="1">
    <location>
        <begin position="59"/>
        <end position="76"/>
    </location>
</feature>